<evidence type="ECO:0000313" key="2">
    <source>
        <dbReference type="Proteomes" id="UP001524383"/>
    </source>
</evidence>
<organism evidence="1 2">
    <name type="scientific">Methanocalculus taiwanensis</name>
    <dbReference type="NCBI Taxonomy" id="106207"/>
    <lineage>
        <taxon>Archaea</taxon>
        <taxon>Methanobacteriati</taxon>
        <taxon>Methanobacteriota</taxon>
        <taxon>Stenosarchaea group</taxon>
        <taxon>Methanomicrobia</taxon>
        <taxon>Methanomicrobiales</taxon>
        <taxon>Methanocalculaceae</taxon>
        <taxon>Methanocalculus</taxon>
    </lineage>
</organism>
<proteinExistence type="predicted"/>
<keyword evidence="2" id="KW-1185">Reference proteome</keyword>
<gene>
    <name evidence="1" type="ORF">FTO68_07820</name>
</gene>
<dbReference type="Proteomes" id="UP001524383">
    <property type="component" value="Unassembled WGS sequence"/>
</dbReference>
<evidence type="ECO:0000313" key="1">
    <source>
        <dbReference type="EMBL" id="MCQ1538887.1"/>
    </source>
</evidence>
<name>A0ABD4TIX6_9EURY</name>
<comment type="caution">
    <text evidence="1">The sequence shown here is derived from an EMBL/GenBank/DDBJ whole genome shotgun (WGS) entry which is preliminary data.</text>
</comment>
<reference evidence="1 2" key="1">
    <citation type="submission" date="2019-08" db="EMBL/GenBank/DDBJ databases">
        <authorList>
            <person name="Chen S.-C."/>
            <person name="Lai M.-C."/>
            <person name="You Y.-T."/>
        </authorList>
    </citation>
    <scope>NUCLEOTIDE SEQUENCE [LARGE SCALE GENOMIC DNA]</scope>
    <source>
        <strain evidence="1 2">P2F9704a</strain>
    </source>
</reference>
<accession>A0ABD4TIX6</accession>
<protein>
    <submittedName>
        <fullName evidence="1">Uncharacterized protein</fullName>
    </submittedName>
</protein>
<dbReference type="EMBL" id="VOTZ01000015">
    <property type="protein sequence ID" value="MCQ1538887.1"/>
    <property type="molecule type" value="Genomic_DNA"/>
</dbReference>
<dbReference type="RefSeq" id="WP_255332841.1">
    <property type="nucleotide sequence ID" value="NZ_VOTZ01000015.1"/>
</dbReference>
<dbReference type="AlphaFoldDB" id="A0ABD4TIX6"/>
<sequence>MKIYVRERQKVGTGVKQPRFRVVAVTAGAEEKGQLKVEGTHFRKTELEQIAADAGAEIVYLQDMPEDQHGKKKSK</sequence>